<comment type="caution">
    <text evidence="1">The sequence shown here is derived from an EMBL/GenBank/DDBJ whole genome shotgun (WGS) entry which is preliminary data.</text>
</comment>
<proteinExistence type="predicted"/>
<dbReference type="AlphaFoldDB" id="A0AAV5U031"/>
<accession>A0AAV5U031</accession>
<reference evidence="1" key="1">
    <citation type="submission" date="2023-10" db="EMBL/GenBank/DDBJ databases">
        <title>Genome assembly of Pristionchus species.</title>
        <authorList>
            <person name="Yoshida K."/>
            <person name="Sommer R.J."/>
        </authorList>
    </citation>
    <scope>NUCLEOTIDE SEQUENCE</scope>
    <source>
        <strain evidence="1">RS0144</strain>
    </source>
</reference>
<gene>
    <name evidence="1" type="ORF">PENTCL1PPCAC_21944</name>
</gene>
<dbReference type="Proteomes" id="UP001432027">
    <property type="component" value="Unassembled WGS sequence"/>
</dbReference>
<dbReference type="EMBL" id="BTSX01000005">
    <property type="protein sequence ID" value="GMS99769.1"/>
    <property type="molecule type" value="Genomic_DNA"/>
</dbReference>
<keyword evidence="2" id="KW-1185">Reference proteome</keyword>
<sequence>SASFPQEPQTRPSQAAPLTVSSFWCSREHYYAPSKSGYSVIVCNFLLLNLWSLPIQQWKRRKENAESPFVHQLSRVFARCVCLLLSIRRPLCQFSKSDSSPQSGR</sequence>
<name>A0AAV5U031_9BILA</name>
<protein>
    <recommendedName>
        <fullName evidence="3">G protein-coupled receptor</fullName>
    </recommendedName>
</protein>
<evidence type="ECO:0000313" key="1">
    <source>
        <dbReference type="EMBL" id="GMS99769.1"/>
    </source>
</evidence>
<feature type="non-terminal residue" evidence="1">
    <location>
        <position position="1"/>
    </location>
</feature>
<evidence type="ECO:0000313" key="2">
    <source>
        <dbReference type="Proteomes" id="UP001432027"/>
    </source>
</evidence>
<organism evidence="1 2">
    <name type="scientific">Pristionchus entomophagus</name>
    <dbReference type="NCBI Taxonomy" id="358040"/>
    <lineage>
        <taxon>Eukaryota</taxon>
        <taxon>Metazoa</taxon>
        <taxon>Ecdysozoa</taxon>
        <taxon>Nematoda</taxon>
        <taxon>Chromadorea</taxon>
        <taxon>Rhabditida</taxon>
        <taxon>Rhabditina</taxon>
        <taxon>Diplogasteromorpha</taxon>
        <taxon>Diplogasteroidea</taxon>
        <taxon>Neodiplogasteridae</taxon>
        <taxon>Pristionchus</taxon>
    </lineage>
</organism>
<evidence type="ECO:0008006" key="3">
    <source>
        <dbReference type="Google" id="ProtNLM"/>
    </source>
</evidence>